<feature type="compositionally biased region" description="Basic and acidic residues" evidence="1">
    <location>
        <begin position="1"/>
        <end position="16"/>
    </location>
</feature>
<feature type="region of interest" description="Disordered" evidence="1">
    <location>
        <begin position="1"/>
        <end position="59"/>
    </location>
</feature>
<feature type="compositionally biased region" description="Gly residues" evidence="1">
    <location>
        <begin position="49"/>
        <end position="59"/>
    </location>
</feature>
<accession>A0A5B7ETL2</accession>
<evidence type="ECO:0000313" key="2">
    <source>
        <dbReference type="EMBL" id="MPC36496.1"/>
    </source>
</evidence>
<evidence type="ECO:0000313" key="3">
    <source>
        <dbReference type="Proteomes" id="UP000324222"/>
    </source>
</evidence>
<name>A0A5B7ETL2_PORTR</name>
<keyword evidence="3" id="KW-1185">Reference proteome</keyword>
<comment type="caution">
    <text evidence="2">The sequence shown here is derived from an EMBL/GenBank/DDBJ whole genome shotgun (WGS) entry which is preliminary data.</text>
</comment>
<protein>
    <submittedName>
        <fullName evidence="2">Uncharacterized protein</fullName>
    </submittedName>
</protein>
<proteinExistence type="predicted"/>
<reference evidence="2 3" key="1">
    <citation type="submission" date="2019-05" db="EMBL/GenBank/DDBJ databases">
        <title>Another draft genome of Portunus trituberculatus and its Hox gene families provides insights of decapod evolution.</title>
        <authorList>
            <person name="Jeong J.-H."/>
            <person name="Song I."/>
            <person name="Kim S."/>
            <person name="Choi T."/>
            <person name="Kim D."/>
            <person name="Ryu S."/>
            <person name="Kim W."/>
        </authorList>
    </citation>
    <scope>NUCLEOTIDE SEQUENCE [LARGE SCALE GENOMIC DNA]</scope>
    <source>
        <tissue evidence="2">Muscle</tissue>
    </source>
</reference>
<evidence type="ECO:0000256" key="1">
    <source>
        <dbReference type="SAM" id="MobiDB-lite"/>
    </source>
</evidence>
<gene>
    <name evidence="2" type="ORF">E2C01_029956</name>
</gene>
<dbReference type="Proteomes" id="UP000324222">
    <property type="component" value="Unassembled WGS sequence"/>
</dbReference>
<dbReference type="AlphaFoldDB" id="A0A5B7ETL2"/>
<organism evidence="2 3">
    <name type="scientific">Portunus trituberculatus</name>
    <name type="common">Swimming crab</name>
    <name type="synonym">Neptunus trituberculatus</name>
    <dbReference type="NCBI Taxonomy" id="210409"/>
    <lineage>
        <taxon>Eukaryota</taxon>
        <taxon>Metazoa</taxon>
        <taxon>Ecdysozoa</taxon>
        <taxon>Arthropoda</taxon>
        <taxon>Crustacea</taxon>
        <taxon>Multicrustacea</taxon>
        <taxon>Malacostraca</taxon>
        <taxon>Eumalacostraca</taxon>
        <taxon>Eucarida</taxon>
        <taxon>Decapoda</taxon>
        <taxon>Pleocyemata</taxon>
        <taxon>Brachyura</taxon>
        <taxon>Eubrachyura</taxon>
        <taxon>Portunoidea</taxon>
        <taxon>Portunidae</taxon>
        <taxon>Portuninae</taxon>
        <taxon>Portunus</taxon>
    </lineage>
</organism>
<sequence length="59" mass="6302">MKKFRDTHQQSEEDKSVQAGGAAKSLIEAATQTTPDLHADYWRRVHPGSGYGGGSVGGE</sequence>
<dbReference type="EMBL" id="VSRR010003534">
    <property type="protein sequence ID" value="MPC36496.1"/>
    <property type="molecule type" value="Genomic_DNA"/>
</dbReference>